<evidence type="ECO:0000313" key="2">
    <source>
        <dbReference type="EMBL" id="KAB7506690.1"/>
    </source>
</evidence>
<dbReference type="OrthoDB" id="10331149at2759"/>
<dbReference type="Proteomes" id="UP000326759">
    <property type="component" value="Unassembled WGS sequence"/>
</dbReference>
<proteinExistence type="predicted"/>
<keyword evidence="3" id="KW-1185">Reference proteome</keyword>
<accession>A0A5N5TKJ8</accession>
<dbReference type="EMBL" id="SEYY01000704">
    <property type="protein sequence ID" value="KAB7506690.1"/>
    <property type="molecule type" value="Genomic_DNA"/>
</dbReference>
<evidence type="ECO:0000256" key="1">
    <source>
        <dbReference type="SAM" id="Phobius"/>
    </source>
</evidence>
<name>A0A5N5TKJ8_9CRUS</name>
<sequence>MQCKSPGSHQYISGSLPSSLHHFYSTNLQTNIQDTMKGYKYLLVLLIAIVMIATVTSAVVRPTNGPIRGPSCIFCSGDCPECYEADETGSCQMIFDCVPT</sequence>
<reference evidence="2 3" key="1">
    <citation type="journal article" date="2019" name="PLoS Biol.">
        <title>Sex chromosomes control vertical transmission of feminizing Wolbachia symbionts in an isopod.</title>
        <authorList>
            <person name="Becking T."/>
            <person name="Chebbi M.A."/>
            <person name="Giraud I."/>
            <person name="Moumen B."/>
            <person name="Laverre T."/>
            <person name="Caubet Y."/>
            <person name="Peccoud J."/>
            <person name="Gilbert C."/>
            <person name="Cordaux R."/>
        </authorList>
    </citation>
    <scope>NUCLEOTIDE SEQUENCE [LARGE SCALE GENOMIC DNA]</scope>
    <source>
        <strain evidence="2">ANa2</strain>
        <tissue evidence="2">Whole body excluding digestive tract and cuticle</tissue>
    </source>
</reference>
<keyword evidence="1" id="KW-0472">Membrane</keyword>
<comment type="caution">
    <text evidence="2">The sequence shown here is derived from an EMBL/GenBank/DDBJ whole genome shotgun (WGS) entry which is preliminary data.</text>
</comment>
<dbReference type="AlphaFoldDB" id="A0A5N5TKJ8"/>
<evidence type="ECO:0000313" key="3">
    <source>
        <dbReference type="Proteomes" id="UP000326759"/>
    </source>
</evidence>
<keyword evidence="1" id="KW-0812">Transmembrane</keyword>
<protein>
    <submittedName>
        <fullName evidence="2">Uncharacterized protein</fullName>
    </submittedName>
</protein>
<gene>
    <name evidence="2" type="ORF">Anas_05490</name>
</gene>
<organism evidence="2 3">
    <name type="scientific">Armadillidium nasatum</name>
    <dbReference type="NCBI Taxonomy" id="96803"/>
    <lineage>
        <taxon>Eukaryota</taxon>
        <taxon>Metazoa</taxon>
        <taxon>Ecdysozoa</taxon>
        <taxon>Arthropoda</taxon>
        <taxon>Crustacea</taxon>
        <taxon>Multicrustacea</taxon>
        <taxon>Malacostraca</taxon>
        <taxon>Eumalacostraca</taxon>
        <taxon>Peracarida</taxon>
        <taxon>Isopoda</taxon>
        <taxon>Oniscidea</taxon>
        <taxon>Crinocheta</taxon>
        <taxon>Armadillidiidae</taxon>
        <taxon>Armadillidium</taxon>
    </lineage>
</organism>
<feature type="transmembrane region" description="Helical" evidence="1">
    <location>
        <begin position="41"/>
        <end position="60"/>
    </location>
</feature>
<keyword evidence="1" id="KW-1133">Transmembrane helix</keyword>